<dbReference type="GO" id="GO:1902604">
    <property type="term" value="P:p-aminobenzoyl-glutamate transmembrane transport"/>
    <property type="evidence" value="ECO:0007669"/>
    <property type="project" value="InterPro"/>
</dbReference>
<evidence type="ECO:0000313" key="3">
    <source>
        <dbReference type="Proteomes" id="UP000664218"/>
    </source>
</evidence>
<dbReference type="AlphaFoldDB" id="A0A939H831"/>
<feature type="transmembrane region" description="Helical" evidence="1">
    <location>
        <begin position="383"/>
        <end position="405"/>
    </location>
</feature>
<dbReference type="RefSeq" id="WP_207600564.1">
    <property type="nucleotide sequence ID" value="NZ_JAFNJU010000011.1"/>
</dbReference>
<feature type="transmembrane region" description="Helical" evidence="1">
    <location>
        <begin position="412"/>
        <end position="430"/>
    </location>
</feature>
<dbReference type="PANTHER" id="PTHR30282">
    <property type="entry name" value="P-AMINOBENZOYL GLUTAMATE TRANSPORTER"/>
    <property type="match status" value="1"/>
</dbReference>
<dbReference type="PANTHER" id="PTHR30282:SF0">
    <property type="entry name" value="P-AMINOBENZOYL-GLUTAMATE TRANSPORT PROTEIN"/>
    <property type="match status" value="1"/>
</dbReference>
<feature type="transmembrane region" description="Helical" evidence="1">
    <location>
        <begin position="473"/>
        <end position="498"/>
    </location>
</feature>
<keyword evidence="1" id="KW-0812">Transmembrane</keyword>
<dbReference type="Pfam" id="PF03806">
    <property type="entry name" value="ABG_transport"/>
    <property type="match status" value="1"/>
</dbReference>
<dbReference type="GO" id="GO:0015558">
    <property type="term" value="F:secondary active p-aminobenzoyl-glutamate transmembrane transporter activity"/>
    <property type="evidence" value="ECO:0007669"/>
    <property type="project" value="InterPro"/>
</dbReference>
<evidence type="ECO:0000256" key="1">
    <source>
        <dbReference type="SAM" id="Phobius"/>
    </source>
</evidence>
<protein>
    <submittedName>
        <fullName evidence="2">AbgT family transporter</fullName>
    </submittedName>
</protein>
<dbReference type="EMBL" id="JAFNJU010000011">
    <property type="protein sequence ID" value="MBO1266042.1"/>
    <property type="molecule type" value="Genomic_DNA"/>
</dbReference>
<feature type="transmembrane region" description="Helical" evidence="1">
    <location>
        <begin position="125"/>
        <end position="158"/>
    </location>
</feature>
<feature type="transmembrane region" description="Helical" evidence="1">
    <location>
        <begin position="86"/>
        <end position="105"/>
    </location>
</feature>
<feature type="transmembrane region" description="Helical" evidence="1">
    <location>
        <begin position="262"/>
        <end position="282"/>
    </location>
</feature>
<dbReference type="Proteomes" id="UP000664218">
    <property type="component" value="Unassembled WGS sequence"/>
</dbReference>
<feature type="transmembrane region" description="Helical" evidence="1">
    <location>
        <begin position="302"/>
        <end position="322"/>
    </location>
</feature>
<reference evidence="2" key="1">
    <citation type="submission" date="2021-03" db="EMBL/GenBank/DDBJ databases">
        <title>Proteiniclasticum marinus sp. nov., isolated from tidal flat sediment.</title>
        <authorList>
            <person name="Namirimu T."/>
            <person name="Yang J.-A."/>
            <person name="Yang S.-H."/>
            <person name="Kim Y.-J."/>
            <person name="Kwon K.K."/>
        </authorList>
    </citation>
    <scope>NUCLEOTIDE SEQUENCE</scope>
    <source>
        <strain evidence="2">SCR006</strain>
    </source>
</reference>
<evidence type="ECO:0000313" key="2">
    <source>
        <dbReference type="EMBL" id="MBO1266042.1"/>
    </source>
</evidence>
<name>A0A939H831_9CLOT</name>
<feature type="transmembrane region" description="Helical" evidence="1">
    <location>
        <begin position="343"/>
        <end position="363"/>
    </location>
</feature>
<comment type="caution">
    <text evidence="2">The sequence shown here is derived from an EMBL/GenBank/DDBJ whole genome shotgun (WGS) entry which is preliminary data.</text>
</comment>
<gene>
    <name evidence="2" type="ORF">J3A84_13475</name>
</gene>
<feature type="transmembrane region" description="Helical" evidence="1">
    <location>
        <begin position="442"/>
        <end position="461"/>
    </location>
</feature>
<keyword evidence="3" id="KW-1185">Reference proteome</keyword>
<proteinExistence type="predicted"/>
<feature type="transmembrane region" description="Helical" evidence="1">
    <location>
        <begin position="27"/>
        <end position="48"/>
    </location>
</feature>
<accession>A0A939H831</accession>
<feature type="transmembrane region" description="Helical" evidence="1">
    <location>
        <begin position="165"/>
        <end position="185"/>
    </location>
</feature>
<keyword evidence="1" id="KW-1133">Transmembrane helix</keyword>
<sequence length="510" mass="54058">MAKTNNKDKKGVLKTIEVVGNALPHPAIIFVILSVAVVIISYIVSLIGTQVTYYDAKQAADVTIGAENLFSAEGLRYIFNSATSNFTGFAPLGTVLVAMLGVGVAEWSGLISTALKKLLTNVPARLLTAVVVFSGIMSNVASDAGYVVVIPLGAIMFAGAGRHPIAGLAAAFAGVSAGFSANLLIGTLDPLLGGITNAALEAAGSTVQVLPTANYYFMVASTFLLTILGTIVTEKIVEKNLGAYHGDFEPNKEKITDVENRGLRNAGISLLIFAVIMLILTVPENALLKAPNADGELVITEFLSKGLIFMILLVFMIPGYVYGKTVGKIKTTNDLVESMTDAMKSMGGYLVLAFFAAQFVSYFGKSNLGTILSVKGAEFLEGIGFTGLPLILGFIVISAFLNLFMGSASAKWAIMAPIFVPMMMRLGLSPELTQAAYRIGDSTTNIISPLMSYFAMIVVFAKKYDKESGIGTIIATMVPYTLVFLAGWVLMMIVWYVANLPLGPGAFIHI</sequence>
<dbReference type="InterPro" id="IPR004697">
    <property type="entry name" value="AbgT"/>
</dbReference>
<organism evidence="2 3">
    <name type="scientific">Proteiniclasticum aestuarii</name>
    <dbReference type="NCBI Taxonomy" id="2817862"/>
    <lineage>
        <taxon>Bacteria</taxon>
        <taxon>Bacillati</taxon>
        <taxon>Bacillota</taxon>
        <taxon>Clostridia</taxon>
        <taxon>Eubacteriales</taxon>
        <taxon>Clostridiaceae</taxon>
        <taxon>Proteiniclasticum</taxon>
    </lineage>
</organism>
<feature type="transmembrane region" description="Helical" evidence="1">
    <location>
        <begin position="215"/>
        <end position="233"/>
    </location>
</feature>
<keyword evidence="1" id="KW-0472">Membrane</keyword>